<dbReference type="InterPro" id="IPR036390">
    <property type="entry name" value="WH_DNA-bd_sf"/>
</dbReference>
<keyword evidence="1" id="KW-0805">Transcription regulation</keyword>
<sequence length="110" mass="12276">MEIETTAKIFKELGHPTRLKIFKRLVKAGFEGLPVGGLQEELAIPGSTLSHHISNLASAGLIQQRREGRILYCVVEYARLLGVIRFLQDECCLDMPAELQNDRQSNASPE</sequence>
<keyword evidence="6" id="KW-1185">Reference proteome</keyword>
<dbReference type="SMART" id="SM00418">
    <property type="entry name" value="HTH_ARSR"/>
    <property type="match status" value="1"/>
</dbReference>
<keyword evidence="2" id="KW-0238">DNA-binding</keyword>
<keyword evidence="3" id="KW-0804">Transcription</keyword>
<dbReference type="PROSITE" id="PS50987">
    <property type="entry name" value="HTH_ARSR_2"/>
    <property type="match status" value="1"/>
</dbReference>
<dbReference type="Gene3D" id="1.10.10.10">
    <property type="entry name" value="Winged helix-like DNA-binding domain superfamily/Winged helix DNA-binding domain"/>
    <property type="match status" value="1"/>
</dbReference>
<evidence type="ECO:0000313" key="6">
    <source>
        <dbReference type="Proteomes" id="UP001215231"/>
    </source>
</evidence>
<dbReference type="CDD" id="cd00090">
    <property type="entry name" value="HTH_ARSR"/>
    <property type="match status" value="1"/>
</dbReference>
<name>A0ABY7V909_9GAMM</name>
<dbReference type="NCBIfam" id="NF033788">
    <property type="entry name" value="HTH_metalloreg"/>
    <property type="match status" value="1"/>
</dbReference>
<evidence type="ECO:0000259" key="4">
    <source>
        <dbReference type="PROSITE" id="PS50987"/>
    </source>
</evidence>
<evidence type="ECO:0000313" key="5">
    <source>
        <dbReference type="EMBL" id="WDE10083.1"/>
    </source>
</evidence>
<protein>
    <submittedName>
        <fullName evidence="5">Helix-turn-helix transcriptional regulator</fullName>
    </submittedName>
</protein>
<dbReference type="InterPro" id="IPR011991">
    <property type="entry name" value="ArsR-like_HTH"/>
</dbReference>
<dbReference type="RefSeq" id="WP_274050099.1">
    <property type="nucleotide sequence ID" value="NZ_CP059693.1"/>
</dbReference>
<evidence type="ECO:0000256" key="3">
    <source>
        <dbReference type="ARBA" id="ARBA00023163"/>
    </source>
</evidence>
<feature type="domain" description="HTH arsR-type" evidence="4">
    <location>
        <begin position="1"/>
        <end position="95"/>
    </location>
</feature>
<dbReference type="Proteomes" id="UP001215231">
    <property type="component" value="Chromosome"/>
</dbReference>
<dbReference type="EMBL" id="CP059693">
    <property type="protein sequence ID" value="WDE10083.1"/>
    <property type="molecule type" value="Genomic_DNA"/>
</dbReference>
<dbReference type="SUPFAM" id="SSF46785">
    <property type="entry name" value="Winged helix' DNA-binding domain"/>
    <property type="match status" value="1"/>
</dbReference>
<reference evidence="5 6" key="1">
    <citation type="journal article" date="2022" name="Mar. Drugs">
        <title>Bioassay-Guided Fractionation Leads to the Detection of Cholic Acid Generated by the Rare Thalassomonas sp.</title>
        <authorList>
            <person name="Pheiffer F."/>
            <person name="Schneider Y.K."/>
            <person name="Hansen E.H."/>
            <person name="Andersen J.H."/>
            <person name="Isaksson J."/>
            <person name="Busche T."/>
            <person name="R C."/>
            <person name="Kalinowski J."/>
            <person name="Zyl L.V."/>
            <person name="Trindade M."/>
        </authorList>
    </citation>
    <scope>NUCLEOTIDE SEQUENCE [LARGE SCALE GENOMIC DNA]</scope>
    <source>
        <strain evidence="5 6">A5K-61T</strain>
    </source>
</reference>
<proteinExistence type="predicted"/>
<gene>
    <name evidence="5" type="ORF">H3N35_17530</name>
</gene>
<dbReference type="PANTHER" id="PTHR43132:SF2">
    <property type="entry name" value="ARSENICAL RESISTANCE OPERON REPRESSOR ARSR-RELATED"/>
    <property type="match status" value="1"/>
</dbReference>
<dbReference type="PRINTS" id="PR00778">
    <property type="entry name" value="HTHARSR"/>
</dbReference>
<evidence type="ECO:0000256" key="1">
    <source>
        <dbReference type="ARBA" id="ARBA00023015"/>
    </source>
</evidence>
<dbReference type="InterPro" id="IPR036388">
    <property type="entry name" value="WH-like_DNA-bd_sf"/>
</dbReference>
<dbReference type="PANTHER" id="PTHR43132">
    <property type="entry name" value="ARSENICAL RESISTANCE OPERON REPRESSOR ARSR-RELATED"/>
    <property type="match status" value="1"/>
</dbReference>
<dbReference type="InterPro" id="IPR001845">
    <property type="entry name" value="HTH_ArsR_DNA-bd_dom"/>
</dbReference>
<accession>A0ABY7V909</accession>
<evidence type="ECO:0000256" key="2">
    <source>
        <dbReference type="ARBA" id="ARBA00023125"/>
    </source>
</evidence>
<dbReference type="InterPro" id="IPR051011">
    <property type="entry name" value="Metal_resp_trans_reg"/>
</dbReference>
<dbReference type="Pfam" id="PF12840">
    <property type="entry name" value="HTH_20"/>
    <property type="match status" value="1"/>
</dbReference>
<organism evidence="5 6">
    <name type="scientific">Thalassomonas haliotis</name>
    <dbReference type="NCBI Taxonomy" id="485448"/>
    <lineage>
        <taxon>Bacteria</taxon>
        <taxon>Pseudomonadati</taxon>
        <taxon>Pseudomonadota</taxon>
        <taxon>Gammaproteobacteria</taxon>
        <taxon>Alteromonadales</taxon>
        <taxon>Colwelliaceae</taxon>
        <taxon>Thalassomonas</taxon>
    </lineage>
</organism>